<evidence type="ECO:0000256" key="3">
    <source>
        <dbReference type="ARBA" id="ARBA00022823"/>
    </source>
</evidence>
<dbReference type="Proteomes" id="UP000694723">
    <property type="component" value="Unplaced"/>
</dbReference>
<evidence type="ECO:0000256" key="5">
    <source>
        <dbReference type="ARBA" id="ARBA00023128"/>
    </source>
</evidence>
<dbReference type="PANTHER" id="PTHR11715">
    <property type="entry name" value="GLYCINE CLEAVAGE SYSTEM H PROTEIN"/>
    <property type="match status" value="1"/>
</dbReference>
<evidence type="ECO:0000256" key="6">
    <source>
        <dbReference type="ARBA" id="ARBA00046240"/>
    </source>
</evidence>
<feature type="signal peptide" evidence="9">
    <location>
        <begin position="1"/>
        <end position="21"/>
    </location>
</feature>
<feature type="modified residue" description="N6-lipoyllysine" evidence="7">
    <location>
        <position position="101"/>
    </location>
</feature>
<proteinExistence type="inferred from homology"/>
<evidence type="ECO:0000313" key="11">
    <source>
        <dbReference type="Ensembl" id="ENSSSCP00060005171.1"/>
    </source>
</evidence>
<keyword evidence="4 8" id="KW-0809">Transit peptide</keyword>
<dbReference type="Gene3D" id="2.40.50.100">
    <property type="match status" value="1"/>
</dbReference>
<dbReference type="NCBIfam" id="TIGR00527">
    <property type="entry name" value="gcvH"/>
    <property type="match status" value="1"/>
</dbReference>
<dbReference type="InterPro" id="IPR002930">
    <property type="entry name" value="GCV_H"/>
</dbReference>
<dbReference type="InterPro" id="IPR033753">
    <property type="entry name" value="GCV_H/Fam206"/>
</dbReference>
<evidence type="ECO:0000256" key="1">
    <source>
        <dbReference type="ARBA" id="ARBA00004173"/>
    </source>
</evidence>
<comment type="subcellular location">
    <subcellularLocation>
        <location evidence="1 8">Mitochondrion</location>
    </subcellularLocation>
</comment>
<dbReference type="SUPFAM" id="SSF51230">
    <property type="entry name" value="Single hybrid motif"/>
    <property type="match status" value="1"/>
</dbReference>
<dbReference type="GO" id="GO:0019464">
    <property type="term" value="P:glycine decarboxylation via glycine cleavage system"/>
    <property type="evidence" value="ECO:0007669"/>
    <property type="project" value="UniProtKB-UniRule"/>
</dbReference>
<name>A0A8D1UHQ0_PIG</name>
<comment type="cofactor">
    <cofactor evidence="8">
        <name>(R)-lipoate</name>
        <dbReference type="ChEBI" id="CHEBI:83088"/>
    </cofactor>
    <text evidence="8">Binds 1 lipoyl cofactor covalently.</text>
</comment>
<dbReference type="InterPro" id="IPR011053">
    <property type="entry name" value="Single_hybrid_motif"/>
</dbReference>
<feature type="chain" id="PRO_5034669877" description="Glycine cleavage system H protein" evidence="9">
    <location>
        <begin position="22"/>
        <end position="167"/>
    </location>
</feature>
<comment type="function">
    <text evidence="6">The glycine cleavage system catalyzes the degradation of glycine. The H protein (GCSH) shuttles the methylamine group of glycine from the P protein (GLDC) to the T protein (GCST). Has a pivotal role in the lipoylation of enzymes involved in cellular energetics such as the mitochondrial dihydrolipoyllysine-residue acetyltransferase component of pyruvate dehydrogenase complex (DLAT), and the mitochondrial dihydrolipoyllysine-residue succinyltransferase component of 2-oxoglutarate dehydrogenase complex (DLST).</text>
</comment>
<comment type="similarity">
    <text evidence="2 8">Belongs to the GcvH family.</text>
</comment>
<dbReference type="CDD" id="cd06848">
    <property type="entry name" value="GCS_H"/>
    <property type="match status" value="1"/>
</dbReference>
<dbReference type="GO" id="GO:0005960">
    <property type="term" value="C:glycine cleavage complex"/>
    <property type="evidence" value="ECO:0007669"/>
    <property type="project" value="UniProtKB-UniRule"/>
</dbReference>
<dbReference type="NCBIfam" id="NF002270">
    <property type="entry name" value="PRK01202.1"/>
    <property type="match status" value="1"/>
</dbReference>
<organism evidence="11 12">
    <name type="scientific">Sus scrofa</name>
    <name type="common">Pig</name>
    <dbReference type="NCBI Taxonomy" id="9823"/>
    <lineage>
        <taxon>Eukaryota</taxon>
        <taxon>Metazoa</taxon>
        <taxon>Chordata</taxon>
        <taxon>Craniata</taxon>
        <taxon>Vertebrata</taxon>
        <taxon>Euteleostomi</taxon>
        <taxon>Mammalia</taxon>
        <taxon>Eutheria</taxon>
        <taxon>Laurasiatheria</taxon>
        <taxon>Artiodactyla</taxon>
        <taxon>Suina</taxon>
        <taxon>Suidae</taxon>
        <taxon>Sus</taxon>
    </lineage>
</organism>
<dbReference type="Ensembl" id="ENSSSCT00060013525.1">
    <property type="protein sequence ID" value="ENSSSCP00060005171.1"/>
    <property type="gene ID" value="ENSSSCG00060010420.1"/>
</dbReference>
<dbReference type="PROSITE" id="PS50968">
    <property type="entry name" value="BIOTINYL_LIPOYL"/>
    <property type="match status" value="1"/>
</dbReference>
<reference evidence="11" key="1">
    <citation type="submission" date="2025-08" db="UniProtKB">
        <authorList>
            <consortium name="Ensembl"/>
        </authorList>
    </citation>
    <scope>IDENTIFICATION</scope>
</reference>
<dbReference type="Pfam" id="PF01597">
    <property type="entry name" value="GCV_H"/>
    <property type="match status" value="1"/>
</dbReference>
<dbReference type="GO" id="GO:0005739">
    <property type="term" value="C:mitochondrion"/>
    <property type="evidence" value="ECO:0007669"/>
    <property type="project" value="UniProtKB-SubCell"/>
</dbReference>
<keyword evidence="5 8" id="KW-0496">Mitochondrion</keyword>
<dbReference type="InterPro" id="IPR003016">
    <property type="entry name" value="2-oxoA_DH_lipoyl-BS"/>
</dbReference>
<evidence type="ECO:0000256" key="8">
    <source>
        <dbReference type="RuleBase" id="RU364055"/>
    </source>
</evidence>
<protein>
    <recommendedName>
        <fullName evidence="8">Glycine cleavage system H protein</fullName>
    </recommendedName>
</protein>
<evidence type="ECO:0000256" key="4">
    <source>
        <dbReference type="ARBA" id="ARBA00022946"/>
    </source>
</evidence>
<accession>A0A8D1UHQ0</accession>
<dbReference type="FunFam" id="2.40.50.100:FF:000045">
    <property type="entry name" value="Glycine cleavage system H protein"/>
    <property type="match status" value="1"/>
</dbReference>
<keyword evidence="3 7" id="KW-0450">Lipoyl</keyword>
<comment type="subunit">
    <text evidence="8">The glycine cleavage system is composed of four proteins: P, T, L and H.</text>
</comment>
<comment type="function">
    <text evidence="8">The H protein shuttles the methylamine group of glycine from the P protein to the T protein.</text>
</comment>
<evidence type="ECO:0000256" key="9">
    <source>
        <dbReference type="SAM" id="SignalP"/>
    </source>
</evidence>
<evidence type="ECO:0000256" key="2">
    <source>
        <dbReference type="ARBA" id="ARBA00009249"/>
    </source>
</evidence>
<dbReference type="InterPro" id="IPR017453">
    <property type="entry name" value="GCV_H_sub"/>
</dbReference>
<dbReference type="PANTHER" id="PTHR11715:SF42">
    <property type="entry name" value="GLYCINE CLEAVAGE SYSTEM H PROTEIN, MITOCHONDRIAL"/>
    <property type="match status" value="1"/>
</dbReference>
<sequence length="167" mass="18331">MAHWRVKRCSTLLIIREIALSAPPGGLRMGTVQELGTSPALLSVGKFTDKHVWITTENVIGTVGISNFAQETLRDIVYCSLPEVGTKLNKQEEFGALESVKAAGELYSPLPGEVTKMNGALAENPGLVSRSCYADGWLIKMTLGNPSELDELMSEETYEKYRKPIEE</sequence>
<feature type="domain" description="Lipoyl-binding" evidence="10">
    <location>
        <begin position="60"/>
        <end position="142"/>
    </location>
</feature>
<evidence type="ECO:0000256" key="7">
    <source>
        <dbReference type="PIRSR" id="PIRSR617453-50"/>
    </source>
</evidence>
<dbReference type="PROSITE" id="PS00189">
    <property type="entry name" value="LIPOYL"/>
    <property type="match status" value="1"/>
</dbReference>
<dbReference type="AlphaFoldDB" id="A0A8D1UHQ0"/>
<dbReference type="InterPro" id="IPR000089">
    <property type="entry name" value="Biotin_lipoyl"/>
</dbReference>
<evidence type="ECO:0000313" key="12">
    <source>
        <dbReference type="Proteomes" id="UP000694723"/>
    </source>
</evidence>
<evidence type="ECO:0000259" key="10">
    <source>
        <dbReference type="PROSITE" id="PS50968"/>
    </source>
</evidence>
<keyword evidence="9" id="KW-0732">Signal</keyword>